<organism evidence="2 3">
    <name type="scientific">Granulicella cerasi</name>
    <dbReference type="NCBI Taxonomy" id="741063"/>
    <lineage>
        <taxon>Bacteria</taxon>
        <taxon>Pseudomonadati</taxon>
        <taxon>Acidobacteriota</taxon>
        <taxon>Terriglobia</taxon>
        <taxon>Terriglobales</taxon>
        <taxon>Acidobacteriaceae</taxon>
        <taxon>Granulicella</taxon>
    </lineage>
</organism>
<evidence type="ECO:0000259" key="1">
    <source>
        <dbReference type="PROSITE" id="PS51340"/>
    </source>
</evidence>
<feature type="domain" description="MOSC" evidence="1">
    <location>
        <begin position="12"/>
        <end position="162"/>
    </location>
</feature>
<name>A0ABW1ZFK3_9BACT</name>
<dbReference type="PROSITE" id="PS51340">
    <property type="entry name" value="MOSC"/>
    <property type="match status" value="1"/>
</dbReference>
<keyword evidence="3" id="KW-1185">Reference proteome</keyword>
<dbReference type="SUPFAM" id="SSF50800">
    <property type="entry name" value="PK beta-barrel domain-like"/>
    <property type="match status" value="1"/>
</dbReference>
<gene>
    <name evidence="2" type="ORF">ACFQBQ_15505</name>
</gene>
<sequence>MSISPKHGFSKEPQLSILLIEGEGVEGDAHRGRTVQHLYLKRKDPTTYNHSQVHLFAGEALDDLRALGFEIPNGGLGENVLTRGVDLLSLPEGTRLYLGNEAIVQLTGLRTPCSQIDGFRNGLQQHLWGERGDDGKRSRRAGVMSIVLTGGHVYPHDEIRVELPAEPHLPLRPV</sequence>
<proteinExistence type="predicted"/>
<dbReference type="InterPro" id="IPR005302">
    <property type="entry name" value="MoCF_Sase_C"/>
</dbReference>
<dbReference type="Pfam" id="PF03473">
    <property type="entry name" value="MOSC"/>
    <property type="match status" value="1"/>
</dbReference>
<dbReference type="InterPro" id="IPR052716">
    <property type="entry name" value="MOSC_domain"/>
</dbReference>
<evidence type="ECO:0000313" key="2">
    <source>
        <dbReference type="EMBL" id="MFC6646958.1"/>
    </source>
</evidence>
<dbReference type="Proteomes" id="UP001596391">
    <property type="component" value="Unassembled WGS sequence"/>
</dbReference>
<protein>
    <submittedName>
        <fullName evidence="2">MOSC domain-containing protein</fullName>
    </submittedName>
</protein>
<dbReference type="PANTHER" id="PTHR36930">
    <property type="entry name" value="METAL-SULFUR CLUSTER BIOSYNTHESIS PROTEINS YUAD-RELATED"/>
    <property type="match status" value="1"/>
</dbReference>
<reference evidence="3" key="1">
    <citation type="journal article" date="2019" name="Int. J. Syst. Evol. Microbiol.">
        <title>The Global Catalogue of Microorganisms (GCM) 10K type strain sequencing project: providing services to taxonomists for standard genome sequencing and annotation.</title>
        <authorList>
            <consortium name="The Broad Institute Genomics Platform"/>
            <consortium name="The Broad Institute Genome Sequencing Center for Infectious Disease"/>
            <person name="Wu L."/>
            <person name="Ma J."/>
        </authorList>
    </citation>
    <scope>NUCLEOTIDE SEQUENCE [LARGE SCALE GENOMIC DNA]</scope>
    <source>
        <strain evidence="3">CGMCC 1.16026</strain>
    </source>
</reference>
<dbReference type="EMBL" id="JBHSWI010000001">
    <property type="protein sequence ID" value="MFC6646958.1"/>
    <property type="molecule type" value="Genomic_DNA"/>
</dbReference>
<dbReference type="InterPro" id="IPR011037">
    <property type="entry name" value="Pyrv_Knase-like_insert_dom_sf"/>
</dbReference>
<evidence type="ECO:0000313" key="3">
    <source>
        <dbReference type="Proteomes" id="UP001596391"/>
    </source>
</evidence>
<accession>A0ABW1ZFK3</accession>
<comment type="caution">
    <text evidence="2">The sequence shown here is derived from an EMBL/GenBank/DDBJ whole genome shotgun (WGS) entry which is preliminary data.</text>
</comment>
<dbReference type="PANTHER" id="PTHR36930:SF1">
    <property type="entry name" value="MOSC DOMAIN-CONTAINING PROTEIN"/>
    <property type="match status" value="1"/>
</dbReference>
<dbReference type="Gene3D" id="2.40.33.20">
    <property type="entry name" value="PK beta-barrel domain-like"/>
    <property type="match status" value="1"/>
</dbReference>